<name>A0A7W3SUH5_9BACL</name>
<dbReference type="AlphaFoldDB" id="A0A7W3SUH5"/>
<dbReference type="SUPFAM" id="SSF51395">
    <property type="entry name" value="FMN-linked oxidoreductases"/>
    <property type="match status" value="1"/>
</dbReference>
<protein>
    <recommendedName>
        <fullName evidence="3">Dihydroorotate dehydrogenase</fullName>
    </recommendedName>
</protein>
<proteinExistence type="predicted"/>
<evidence type="ECO:0000313" key="1">
    <source>
        <dbReference type="EMBL" id="MBA9086407.1"/>
    </source>
</evidence>
<gene>
    <name evidence="1" type="ORF">FHR92_002885</name>
</gene>
<evidence type="ECO:0008006" key="3">
    <source>
        <dbReference type="Google" id="ProtNLM"/>
    </source>
</evidence>
<dbReference type="Proteomes" id="UP000567067">
    <property type="component" value="Unassembled WGS sequence"/>
</dbReference>
<organism evidence="1 2">
    <name type="scientific">Fontibacillus solani</name>
    <dbReference type="NCBI Taxonomy" id="1572857"/>
    <lineage>
        <taxon>Bacteria</taxon>
        <taxon>Bacillati</taxon>
        <taxon>Bacillota</taxon>
        <taxon>Bacilli</taxon>
        <taxon>Bacillales</taxon>
        <taxon>Paenibacillaceae</taxon>
        <taxon>Fontibacillus</taxon>
    </lineage>
</organism>
<keyword evidence="2" id="KW-1185">Reference proteome</keyword>
<evidence type="ECO:0000313" key="2">
    <source>
        <dbReference type="Proteomes" id="UP000567067"/>
    </source>
</evidence>
<sequence length="429" mass="48860">MNCSLILPITPVVSRLECSRIVHDYERFRDGLPSEIESYLLESYGLDVSSRYGPRKITNPFGKASGQLSLNLHQVKADVNAGLGFVVLKTVIAENGYGQRSMEEWAIKETQMMIGQIIGKETGEVGWNVTWQGRGWYGSLEEYITFLSGALQLGKSSRTVIVPSCKFHLPGPEESHFHMDEYGYTIRRFNEAWKASGMEEPLQLEKDFSPTLAGSDRARQQNTILRWLGEVVPCMRSALPAHDLRVGIKVMNTIFNDEFQIDALHTLMSGVRQRPDYIVYANRLYDHGRSFAGRIGAAYGGPDLSIRNLRILHELRRQEIEGELTYTVPILSGTGNIHSGKMALEYALRGVESMQMHTMFQKPLSAYSMRRGSKTERGLHDLYFHPETGLVAWMLHLRHAEEIVNGEGITTFQDIARWYRYQGRRFFQK</sequence>
<dbReference type="EMBL" id="JACJIP010000018">
    <property type="protein sequence ID" value="MBA9086407.1"/>
    <property type="molecule type" value="Genomic_DNA"/>
</dbReference>
<dbReference type="RefSeq" id="WP_182536515.1">
    <property type="nucleotide sequence ID" value="NZ_JACJIP010000018.1"/>
</dbReference>
<reference evidence="1 2" key="1">
    <citation type="submission" date="2020-08" db="EMBL/GenBank/DDBJ databases">
        <title>Genomic Encyclopedia of Type Strains, Phase III (KMG-III): the genomes of soil and plant-associated and newly described type strains.</title>
        <authorList>
            <person name="Whitman W."/>
        </authorList>
    </citation>
    <scope>NUCLEOTIDE SEQUENCE [LARGE SCALE GENOMIC DNA]</scope>
    <source>
        <strain evidence="1 2">CECT 8693</strain>
    </source>
</reference>
<accession>A0A7W3SUH5</accession>
<comment type="caution">
    <text evidence="1">The sequence shown here is derived from an EMBL/GenBank/DDBJ whole genome shotgun (WGS) entry which is preliminary data.</text>
</comment>